<reference evidence="3 4" key="1">
    <citation type="submission" date="2021-03" db="EMBL/GenBank/DDBJ databases">
        <title>novel species isolated from a fishpond in China.</title>
        <authorList>
            <person name="Lu H."/>
            <person name="Cai Z."/>
        </authorList>
    </citation>
    <scope>NUCLEOTIDE SEQUENCE [LARGE SCALE GENOMIC DNA]</scope>
    <source>
        <strain evidence="3 4">JCM 31546</strain>
    </source>
</reference>
<gene>
    <name evidence="3" type="ORF">J0A67_04250</name>
</gene>
<name>A0ABS3BL93_9BACT</name>
<keyword evidence="4" id="KW-1185">Reference proteome</keyword>
<evidence type="ECO:0000256" key="1">
    <source>
        <dbReference type="SAM" id="MobiDB-lite"/>
    </source>
</evidence>
<evidence type="ECO:0000259" key="2">
    <source>
        <dbReference type="Pfam" id="PF13699"/>
    </source>
</evidence>
<feature type="domain" description="eCIS core" evidence="2">
    <location>
        <begin position="63"/>
        <end position="128"/>
    </location>
</feature>
<dbReference type="RefSeq" id="WP_206568023.1">
    <property type="nucleotide sequence ID" value="NZ_JAFKCW010000001.1"/>
</dbReference>
<dbReference type="Proteomes" id="UP000664698">
    <property type="component" value="Unassembled WGS sequence"/>
</dbReference>
<proteinExistence type="predicted"/>
<dbReference type="Pfam" id="PF13699">
    <property type="entry name" value="eCIS_core"/>
    <property type="match status" value="1"/>
</dbReference>
<feature type="region of interest" description="Disordered" evidence="1">
    <location>
        <begin position="1"/>
        <end position="33"/>
    </location>
</feature>
<comment type="caution">
    <text evidence="3">The sequence shown here is derived from an EMBL/GenBank/DDBJ whole genome shotgun (WGS) entry which is preliminary data.</text>
</comment>
<dbReference type="InterPro" id="IPR025295">
    <property type="entry name" value="eCIS_core_dom"/>
</dbReference>
<dbReference type="EMBL" id="JAFKCW010000001">
    <property type="protein sequence ID" value="MBN7800058.1"/>
    <property type="molecule type" value="Genomic_DNA"/>
</dbReference>
<evidence type="ECO:0000313" key="4">
    <source>
        <dbReference type="Proteomes" id="UP000664698"/>
    </source>
</evidence>
<protein>
    <submittedName>
        <fullName evidence="3">DUF4157 domain-containing protein</fullName>
    </submittedName>
</protein>
<sequence>MPLHAAGQPASKTSTKPESIGKQDLANSPFQFEDNRPETAMQLKFGYIANGDPVQKKENKTGLPDALKSGVESLSGYSLDDVKVHYNSGRPAQLQAHAFAQGIDIHIAPGQEKHLPHEAWHVVQQKQGRVKPTMQMKAGVNVNDDSGLEREADVMGVRALKTEKPGSSSNQNKSKPQAFEKGIMPVSQGQFILQRKVIARIRTRKEHQDLPRVISELRIEGRAPTTVAGAQGDHTVAETLINESVKREVMDQQPKVALNNLMVLASLTLPEEGVQELNGDFFSRYWNMMDGMEGEDQNTVIEEMIQRYIELANKREGTAFLRDEELTRGNKGERKAIGGVRELADKLEQGGRVDTSDLAQVASNLAILIDMRYYPEEHDRYKMVVERAVQHAVLSVLPQLGPDHVHFLLARLMSVELGPRDGINSENQNRILKEIMDDLRNL</sequence>
<accession>A0ABS3BL93</accession>
<evidence type="ECO:0000313" key="3">
    <source>
        <dbReference type="EMBL" id="MBN7800058.1"/>
    </source>
</evidence>
<organism evidence="3 4">
    <name type="scientific">Algoriphagus aestuariicola</name>
    <dbReference type="NCBI Taxonomy" id="1852016"/>
    <lineage>
        <taxon>Bacteria</taxon>
        <taxon>Pseudomonadati</taxon>
        <taxon>Bacteroidota</taxon>
        <taxon>Cytophagia</taxon>
        <taxon>Cytophagales</taxon>
        <taxon>Cyclobacteriaceae</taxon>
        <taxon>Algoriphagus</taxon>
    </lineage>
</organism>